<proteinExistence type="predicted"/>
<dbReference type="AlphaFoldDB" id="A0A6J7MRV8"/>
<name>A0A6J7MRV8_9ZZZZ</name>
<reference evidence="1" key="1">
    <citation type="submission" date="2020-05" db="EMBL/GenBank/DDBJ databases">
        <authorList>
            <person name="Chiriac C."/>
            <person name="Salcher M."/>
            <person name="Ghai R."/>
            <person name="Kavagutti S V."/>
        </authorList>
    </citation>
    <scope>NUCLEOTIDE SEQUENCE</scope>
</reference>
<sequence length="134" mass="13330">MSSNTVFSTPRHGHSLFSRLTAPIVALTLSAAGLAGVAGVVATAVPASATVSAGGFVGVTPNRLLDTRNVGETPCLTGARNLTVTGGTTTVPDGASAVALNVTVVSPSVAGYVTVYPQVQIALQPQTLTMSPAR</sequence>
<gene>
    <name evidence="1" type="ORF">UFOPK3974_00379</name>
</gene>
<protein>
    <submittedName>
        <fullName evidence="1">Unannotated protein</fullName>
    </submittedName>
</protein>
<dbReference type="EMBL" id="CAFBOR010000033">
    <property type="protein sequence ID" value="CAB4981339.1"/>
    <property type="molecule type" value="Genomic_DNA"/>
</dbReference>
<organism evidence="1">
    <name type="scientific">freshwater metagenome</name>
    <dbReference type="NCBI Taxonomy" id="449393"/>
    <lineage>
        <taxon>unclassified sequences</taxon>
        <taxon>metagenomes</taxon>
        <taxon>ecological metagenomes</taxon>
    </lineage>
</organism>
<accession>A0A6J7MRV8</accession>
<evidence type="ECO:0000313" key="1">
    <source>
        <dbReference type="EMBL" id="CAB4981339.1"/>
    </source>
</evidence>